<feature type="transmembrane region" description="Helical" evidence="1">
    <location>
        <begin position="50"/>
        <end position="70"/>
    </location>
</feature>
<keyword evidence="3" id="KW-1185">Reference proteome</keyword>
<keyword evidence="1" id="KW-0472">Membrane</keyword>
<keyword evidence="1" id="KW-0812">Transmembrane</keyword>
<organism evidence="2 3">
    <name type="scientific">Rhodopirellula europaea 6C</name>
    <dbReference type="NCBI Taxonomy" id="1263867"/>
    <lineage>
        <taxon>Bacteria</taxon>
        <taxon>Pseudomonadati</taxon>
        <taxon>Planctomycetota</taxon>
        <taxon>Planctomycetia</taxon>
        <taxon>Pirellulales</taxon>
        <taxon>Pirellulaceae</taxon>
        <taxon>Rhodopirellula</taxon>
    </lineage>
</organism>
<accession>M2A3B7</accession>
<evidence type="ECO:0000256" key="1">
    <source>
        <dbReference type="SAM" id="Phobius"/>
    </source>
</evidence>
<protein>
    <submittedName>
        <fullName evidence="2">Membrane protein</fullName>
    </submittedName>
</protein>
<reference evidence="2" key="2">
    <citation type="journal article" date="2013" name="Mar. Genomics">
        <title>Expression of sulfatases in Rhodopirellula baltica and the diversity of sulfatases in the genus Rhodopirellula.</title>
        <authorList>
            <person name="Wegner C.E."/>
            <person name="Richter-Heitmann T."/>
            <person name="Klindworth A."/>
            <person name="Klockow C."/>
            <person name="Richter M."/>
            <person name="Achstetter T."/>
            <person name="Glockner F.O."/>
            <person name="Harder J."/>
        </authorList>
    </citation>
    <scope>NUCLEOTIDE SEQUENCE [LARGE SCALE GENOMIC DNA]</scope>
    <source>
        <strain evidence="2">6C</strain>
    </source>
</reference>
<dbReference type="PATRIC" id="fig|1263867.3.peg.6236"/>
<dbReference type="AlphaFoldDB" id="M2A3B7"/>
<dbReference type="EMBL" id="ANMO01000259">
    <property type="protein sequence ID" value="EMB13461.1"/>
    <property type="molecule type" value="Genomic_DNA"/>
</dbReference>
<name>M2A3B7_9BACT</name>
<feature type="transmembrane region" description="Helical" evidence="1">
    <location>
        <begin position="24"/>
        <end position="43"/>
    </location>
</feature>
<dbReference type="Proteomes" id="UP000011529">
    <property type="component" value="Unassembled WGS sequence"/>
</dbReference>
<feature type="transmembrane region" description="Helical" evidence="1">
    <location>
        <begin position="93"/>
        <end position="112"/>
    </location>
</feature>
<sequence>MLRAYNVLVAQLEFPVVSKRGTEMVVTLSKIAALCLVIVYTSISVFMAGFVAIPGMMILLVPPLGLIWFAEDLGEFTGYVGKGGTVDRSSPEYLIAAFGWLVLLGLPIYMYCYS</sequence>
<keyword evidence="1" id="KW-1133">Transmembrane helix</keyword>
<proteinExistence type="predicted"/>
<comment type="caution">
    <text evidence="2">The sequence shown here is derived from an EMBL/GenBank/DDBJ whole genome shotgun (WGS) entry which is preliminary data.</text>
</comment>
<gene>
    <name evidence="2" type="ORF">RE6C_05819</name>
</gene>
<evidence type="ECO:0000313" key="2">
    <source>
        <dbReference type="EMBL" id="EMB13461.1"/>
    </source>
</evidence>
<reference evidence="2" key="1">
    <citation type="submission" date="2012-11" db="EMBL/GenBank/DDBJ databases">
        <title>Permanent draft genomes of Rhodopirellula europaea strain SH398 and 6C.</title>
        <authorList>
            <person name="Richter M."/>
            <person name="Richter-Heitmann T."/>
            <person name="Frank C."/>
            <person name="Harder J."/>
            <person name="Glockner F.O."/>
        </authorList>
    </citation>
    <scope>NUCLEOTIDE SEQUENCE</scope>
    <source>
        <strain evidence="2">6C</strain>
    </source>
</reference>
<evidence type="ECO:0000313" key="3">
    <source>
        <dbReference type="Proteomes" id="UP000011529"/>
    </source>
</evidence>